<dbReference type="OrthoDB" id="2218151at2759"/>
<dbReference type="STRING" id="27342.A0A0H2RIX8"/>
<evidence type="ECO:0000256" key="1">
    <source>
        <dbReference type="ARBA" id="ARBA00004141"/>
    </source>
</evidence>
<gene>
    <name evidence="8" type="ORF">SCHPADRAFT_905926</name>
</gene>
<feature type="transmembrane region" description="Helical" evidence="6">
    <location>
        <begin position="77"/>
        <end position="95"/>
    </location>
</feature>
<accession>A0A0H2RIX8</accession>
<feature type="domain" description="MARVEL" evidence="7">
    <location>
        <begin position="67"/>
        <end position="223"/>
    </location>
</feature>
<evidence type="ECO:0000256" key="6">
    <source>
        <dbReference type="SAM" id="Phobius"/>
    </source>
</evidence>
<dbReference type="InParanoid" id="A0A0H2RIX8"/>
<evidence type="ECO:0000256" key="5">
    <source>
        <dbReference type="SAM" id="MobiDB-lite"/>
    </source>
</evidence>
<dbReference type="Proteomes" id="UP000053477">
    <property type="component" value="Unassembled WGS sequence"/>
</dbReference>
<keyword evidence="4 6" id="KW-0472">Membrane</keyword>
<organism evidence="8 9">
    <name type="scientific">Schizopora paradoxa</name>
    <dbReference type="NCBI Taxonomy" id="27342"/>
    <lineage>
        <taxon>Eukaryota</taxon>
        <taxon>Fungi</taxon>
        <taxon>Dikarya</taxon>
        <taxon>Basidiomycota</taxon>
        <taxon>Agaricomycotina</taxon>
        <taxon>Agaricomycetes</taxon>
        <taxon>Hymenochaetales</taxon>
        <taxon>Schizoporaceae</taxon>
        <taxon>Schizopora</taxon>
    </lineage>
</organism>
<feature type="transmembrane region" description="Helical" evidence="6">
    <location>
        <begin position="149"/>
        <end position="171"/>
    </location>
</feature>
<dbReference type="AlphaFoldDB" id="A0A0H2RIX8"/>
<dbReference type="GO" id="GO:0016020">
    <property type="term" value="C:membrane"/>
    <property type="evidence" value="ECO:0007669"/>
    <property type="project" value="UniProtKB-SubCell"/>
</dbReference>
<evidence type="ECO:0000313" key="8">
    <source>
        <dbReference type="EMBL" id="KLO11582.1"/>
    </source>
</evidence>
<protein>
    <recommendedName>
        <fullName evidence="7">MARVEL domain-containing protein</fullName>
    </recommendedName>
</protein>
<dbReference type="InterPro" id="IPR008253">
    <property type="entry name" value="Marvel"/>
</dbReference>
<reference evidence="8 9" key="1">
    <citation type="submission" date="2015-04" db="EMBL/GenBank/DDBJ databases">
        <title>Complete genome sequence of Schizopora paradoxa KUC8140, a cosmopolitan wood degrader in East Asia.</title>
        <authorList>
            <consortium name="DOE Joint Genome Institute"/>
            <person name="Min B."/>
            <person name="Park H."/>
            <person name="Jang Y."/>
            <person name="Kim J.-J."/>
            <person name="Kim K.H."/>
            <person name="Pangilinan J."/>
            <person name="Lipzen A."/>
            <person name="Riley R."/>
            <person name="Grigoriev I.V."/>
            <person name="Spatafora J.W."/>
            <person name="Choi I.-G."/>
        </authorList>
    </citation>
    <scope>NUCLEOTIDE SEQUENCE [LARGE SCALE GENOMIC DNA]</scope>
    <source>
        <strain evidence="8 9">KUC8140</strain>
    </source>
</reference>
<name>A0A0H2RIX8_9AGAM</name>
<feature type="transmembrane region" description="Helical" evidence="6">
    <location>
        <begin position="205"/>
        <end position="226"/>
    </location>
</feature>
<keyword evidence="9" id="KW-1185">Reference proteome</keyword>
<keyword evidence="3 6" id="KW-1133">Transmembrane helix</keyword>
<keyword evidence="2 6" id="KW-0812">Transmembrane</keyword>
<evidence type="ECO:0000256" key="2">
    <source>
        <dbReference type="ARBA" id="ARBA00022692"/>
    </source>
</evidence>
<feature type="transmembrane region" description="Helical" evidence="6">
    <location>
        <begin position="46"/>
        <end position="65"/>
    </location>
</feature>
<evidence type="ECO:0000313" key="9">
    <source>
        <dbReference type="Proteomes" id="UP000053477"/>
    </source>
</evidence>
<evidence type="ECO:0000256" key="3">
    <source>
        <dbReference type="ARBA" id="ARBA00022989"/>
    </source>
</evidence>
<feature type="compositionally biased region" description="Polar residues" evidence="5">
    <location>
        <begin position="319"/>
        <end position="330"/>
    </location>
</feature>
<feature type="region of interest" description="Disordered" evidence="5">
    <location>
        <begin position="272"/>
        <end position="366"/>
    </location>
</feature>
<dbReference type="Pfam" id="PF01284">
    <property type="entry name" value="MARVEL"/>
    <property type="match status" value="1"/>
</dbReference>
<comment type="subcellular location">
    <subcellularLocation>
        <location evidence="1">Membrane</location>
        <topology evidence="1">Multi-pass membrane protein</topology>
    </subcellularLocation>
</comment>
<evidence type="ECO:0000259" key="7">
    <source>
        <dbReference type="Pfam" id="PF01284"/>
    </source>
</evidence>
<sequence>MSVTASPSLSQALASSLTATLSSASESATATNATLSLTNHTTSDSGLALILIVPLVFCIWLWMIISKPAIIFHIGQAFFNFLAMCCMASVAAFQAKFDVGPSGLSGFAIFISVLGILLPLFLLAVPVIDVKYGRLQRLARALSEVRVGFILSGSGSAVGLLIAFIVTISAWTQPGCKNPDNDPHAKDRPDGFKNGLSGWCGTKKAAAIFFWLAFGFWAASLVLNILDWRNGRTSRPRDPPFNPPMGSAPAGVEQYEADDDYESTYEHVQQVPASGAGGYSDPYAYRDNSNAPESPFADTNRPASSGNPYVLPPIGAAPSGSSVSPTSPQGRPSMDAYGAFSDPAPSGFGAASGLASSTPSSGMSRTMQLAAADPYAAVRASIAGSTTSGSTAPPGPPSYDYSTGYR</sequence>
<evidence type="ECO:0000256" key="4">
    <source>
        <dbReference type="ARBA" id="ARBA00023136"/>
    </source>
</evidence>
<feature type="region of interest" description="Disordered" evidence="5">
    <location>
        <begin position="384"/>
        <end position="406"/>
    </location>
</feature>
<proteinExistence type="predicted"/>
<dbReference type="EMBL" id="KQ085997">
    <property type="protein sequence ID" value="KLO11582.1"/>
    <property type="molecule type" value="Genomic_DNA"/>
</dbReference>
<feature type="compositionally biased region" description="Low complexity" evidence="5">
    <location>
        <begin position="344"/>
        <end position="357"/>
    </location>
</feature>
<feature type="transmembrane region" description="Helical" evidence="6">
    <location>
        <begin position="107"/>
        <end position="128"/>
    </location>
</feature>